<accession>H3NR17</accession>
<dbReference type="EMBL" id="AGEI01000032">
    <property type="protein sequence ID" value="EHR31965.1"/>
    <property type="molecule type" value="Genomic_DNA"/>
</dbReference>
<dbReference type="OrthoDB" id="9801392at2"/>
<name>H3NR17_9FIRM</name>
<dbReference type="RefSeq" id="WP_005399292.1">
    <property type="nucleotide sequence ID" value="NZ_JH601089.1"/>
</dbReference>
<sequence length="49" mass="5670">MVIYCSSAFKKSLNIGKEEIVDSSEIKEEELFCWHAHIKKVNGKILLFL</sequence>
<dbReference type="STRING" id="883114.HMPREF9709_01778"/>
<dbReference type="Proteomes" id="UP000004191">
    <property type="component" value="Unassembled WGS sequence"/>
</dbReference>
<proteinExistence type="predicted"/>
<protein>
    <submittedName>
        <fullName evidence="1">Uncharacterized protein</fullName>
    </submittedName>
</protein>
<keyword evidence="2" id="KW-1185">Reference proteome</keyword>
<reference evidence="1 2" key="1">
    <citation type="submission" date="2012-01" db="EMBL/GenBank/DDBJ databases">
        <title>The Genome Sequence of Helcococcus kunzii ATCC 51366.</title>
        <authorList>
            <consortium name="The Broad Institute Genome Sequencing Platform"/>
            <person name="Earl A."/>
            <person name="Ward D."/>
            <person name="Feldgarden M."/>
            <person name="Gevers D."/>
            <person name="Huys G."/>
            <person name="Young S.K."/>
            <person name="Zeng Q."/>
            <person name="Gargeya S."/>
            <person name="Fitzgerald M."/>
            <person name="Haas B."/>
            <person name="Abouelleil A."/>
            <person name="Alvarado L."/>
            <person name="Arachchi H.M."/>
            <person name="Berlin A."/>
            <person name="Chapman S.B."/>
            <person name="Gearin G."/>
            <person name="Goldberg J."/>
            <person name="Griggs A."/>
            <person name="Gujja S."/>
            <person name="Hansen M."/>
            <person name="Heiman D."/>
            <person name="Howarth C."/>
            <person name="Larimer J."/>
            <person name="Lui A."/>
            <person name="MacDonald P.J.P."/>
            <person name="McCowen C."/>
            <person name="Montmayeur A."/>
            <person name="Murphy C."/>
            <person name="Neiman D."/>
            <person name="Pearson M."/>
            <person name="Priest M."/>
            <person name="Roberts A."/>
            <person name="Saif S."/>
            <person name="Shea T."/>
            <person name="Sisk P."/>
            <person name="Stolte C."/>
            <person name="Sykes S."/>
            <person name="Wortman J."/>
            <person name="Nusbaum C."/>
            <person name="Birren B."/>
        </authorList>
    </citation>
    <scope>NUCLEOTIDE SEQUENCE [LARGE SCALE GENOMIC DNA]</scope>
    <source>
        <strain evidence="1 2">ATCC 51366</strain>
    </source>
</reference>
<comment type="caution">
    <text evidence="1">The sequence shown here is derived from an EMBL/GenBank/DDBJ whole genome shotgun (WGS) entry which is preliminary data.</text>
</comment>
<dbReference type="GeneID" id="96999877"/>
<evidence type="ECO:0000313" key="1">
    <source>
        <dbReference type="EMBL" id="EHR31965.1"/>
    </source>
</evidence>
<dbReference type="AlphaFoldDB" id="H3NR17"/>
<gene>
    <name evidence="1" type="ORF">HMPREF9709_01778</name>
</gene>
<evidence type="ECO:0000313" key="2">
    <source>
        <dbReference type="Proteomes" id="UP000004191"/>
    </source>
</evidence>
<organism evidence="1 2">
    <name type="scientific">Helcococcus kunzii ATCC 51366</name>
    <dbReference type="NCBI Taxonomy" id="883114"/>
    <lineage>
        <taxon>Bacteria</taxon>
        <taxon>Bacillati</taxon>
        <taxon>Bacillota</taxon>
        <taxon>Tissierellia</taxon>
        <taxon>Tissierellales</taxon>
        <taxon>Peptoniphilaceae</taxon>
        <taxon>Helcococcus</taxon>
    </lineage>
</organism>
<dbReference type="HOGENOM" id="CLU_3136392_0_0_9"/>